<name>A0A9D4HI86_DREPO</name>
<dbReference type="Proteomes" id="UP000828390">
    <property type="component" value="Unassembled WGS sequence"/>
</dbReference>
<accession>A0A9D4HI86</accession>
<organism evidence="1 2">
    <name type="scientific">Dreissena polymorpha</name>
    <name type="common">Zebra mussel</name>
    <name type="synonym">Mytilus polymorpha</name>
    <dbReference type="NCBI Taxonomy" id="45954"/>
    <lineage>
        <taxon>Eukaryota</taxon>
        <taxon>Metazoa</taxon>
        <taxon>Spiralia</taxon>
        <taxon>Lophotrochozoa</taxon>
        <taxon>Mollusca</taxon>
        <taxon>Bivalvia</taxon>
        <taxon>Autobranchia</taxon>
        <taxon>Heteroconchia</taxon>
        <taxon>Euheterodonta</taxon>
        <taxon>Imparidentia</taxon>
        <taxon>Neoheterodontei</taxon>
        <taxon>Myida</taxon>
        <taxon>Dreissenoidea</taxon>
        <taxon>Dreissenidae</taxon>
        <taxon>Dreissena</taxon>
    </lineage>
</organism>
<reference evidence="1" key="2">
    <citation type="submission" date="2020-11" db="EMBL/GenBank/DDBJ databases">
        <authorList>
            <person name="McCartney M.A."/>
            <person name="Auch B."/>
            <person name="Kono T."/>
            <person name="Mallez S."/>
            <person name="Becker A."/>
            <person name="Gohl D.M."/>
            <person name="Silverstein K.A.T."/>
            <person name="Koren S."/>
            <person name="Bechman K.B."/>
            <person name="Herman A."/>
            <person name="Abrahante J.E."/>
            <person name="Garbe J."/>
        </authorList>
    </citation>
    <scope>NUCLEOTIDE SEQUENCE</scope>
    <source>
        <strain evidence="1">Duluth1</strain>
        <tissue evidence="1">Whole animal</tissue>
    </source>
</reference>
<evidence type="ECO:0000313" key="2">
    <source>
        <dbReference type="Proteomes" id="UP000828390"/>
    </source>
</evidence>
<protein>
    <submittedName>
        <fullName evidence="1">Uncharacterized protein</fullName>
    </submittedName>
</protein>
<dbReference type="EMBL" id="JAIWYP010000013">
    <property type="protein sequence ID" value="KAH3720125.1"/>
    <property type="molecule type" value="Genomic_DNA"/>
</dbReference>
<gene>
    <name evidence="1" type="ORF">DPMN_063018</name>
</gene>
<reference evidence="1" key="1">
    <citation type="journal article" date="2019" name="bioRxiv">
        <title>The Genome of the Zebra Mussel, Dreissena polymorpha: A Resource for Invasive Species Research.</title>
        <authorList>
            <person name="McCartney M.A."/>
            <person name="Auch B."/>
            <person name="Kono T."/>
            <person name="Mallez S."/>
            <person name="Zhang Y."/>
            <person name="Obille A."/>
            <person name="Becker A."/>
            <person name="Abrahante J.E."/>
            <person name="Garbe J."/>
            <person name="Badalamenti J.P."/>
            <person name="Herman A."/>
            <person name="Mangelson H."/>
            <person name="Liachko I."/>
            <person name="Sullivan S."/>
            <person name="Sone E.D."/>
            <person name="Koren S."/>
            <person name="Silverstein K.A.T."/>
            <person name="Beckman K.B."/>
            <person name="Gohl D.M."/>
        </authorList>
    </citation>
    <scope>NUCLEOTIDE SEQUENCE</scope>
    <source>
        <strain evidence="1">Duluth1</strain>
        <tissue evidence="1">Whole animal</tissue>
    </source>
</reference>
<sequence>MWPFVWRSLTLSLDCHYVLATSIGFSIRLQASVATRIRPYYVSKDRIRFLGRSTGAYHVLGTFAAGSSHDQATFWWSSIKLDSFPLHFHFNIEWTTKNFTSMLLYWLGNRLFSIDKSHY</sequence>
<dbReference type="AlphaFoldDB" id="A0A9D4HI86"/>
<evidence type="ECO:0000313" key="1">
    <source>
        <dbReference type="EMBL" id="KAH3720125.1"/>
    </source>
</evidence>
<keyword evidence="2" id="KW-1185">Reference proteome</keyword>
<proteinExistence type="predicted"/>
<comment type="caution">
    <text evidence="1">The sequence shown here is derived from an EMBL/GenBank/DDBJ whole genome shotgun (WGS) entry which is preliminary data.</text>
</comment>